<feature type="transmembrane region" description="Helical" evidence="5">
    <location>
        <begin position="29"/>
        <end position="46"/>
    </location>
</feature>
<dbReference type="Proteomes" id="UP000250434">
    <property type="component" value="Chromosome"/>
</dbReference>
<evidence type="ECO:0000259" key="6">
    <source>
        <dbReference type="Pfam" id="PF13515"/>
    </source>
</evidence>
<evidence type="ECO:0000256" key="3">
    <source>
        <dbReference type="ARBA" id="ARBA00022989"/>
    </source>
</evidence>
<feature type="transmembrane region" description="Helical" evidence="5">
    <location>
        <begin position="127"/>
        <end position="148"/>
    </location>
</feature>
<evidence type="ECO:0000256" key="4">
    <source>
        <dbReference type="ARBA" id="ARBA00023136"/>
    </source>
</evidence>
<evidence type="ECO:0000256" key="1">
    <source>
        <dbReference type="ARBA" id="ARBA00004141"/>
    </source>
</evidence>
<dbReference type="GO" id="GO:0016020">
    <property type="term" value="C:membrane"/>
    <property type="evidence" value="ECO:0007669"/>
    <property type="project" value="UniProtKB-SubCell"/>
</dbReference>
<feature type="transmembrane region" description="Helical" evidence="5">
    <location>
        <begin position="390"/>
        <end position="407"/>
    </location>
</feature>
<dbReference type="AlphaFoldDB" id="A0A344L798"/>
<feature type="transmembrane region" description="Helical" evidence="5">
    <location>
        <begin position="53"/>
        <end position="73"/>
    </location>
</feature>
<organism evidence="7 8">
    <name type="scientific">Amycolatopsis albispora</name>
    <dbReference type="NCBI Taxonomy" id="1804986"/>
    <lineage>
        <taxon>Bacteria</taxon>
        <taxon>Bacillati</taxon>
        <taxon>Actinomycetota</taxon>
        <taxon>Actinomycetes</taxon>
        <taxon>Pseudonocardiales</taxon>
        <taxon>Pseudonocardiaceae</taxon>
        <taxon>Amycolatopsis</taxon>
    </lineage>
</organism>
<evidence type="ECO:0000313" key="8">
    <source>
        <dbReference type="Proteomes" id="UP000250434"/>
    </source>
</evidence>
<feature type="domain" description="Integral membrane bound transporter" evidence="6">
    <location>
        <begin position="325"/>
        <end position="433"/>
    </location>
</feature>
<keyword evidence="2 5" id="KW-0812">Transmembrane</keyword>
<comment type="subcellular location">
    <subcellularLocation>
        <location evidence="1">Membrane</location>
        <topology evidence="1">Multi-pass membrane protein</topology>
    </subcellularLocation>
</comment>
<proteinExistence type="predicted"/>
<feature type="transmembrane region" description="Helical" evidence="5">
    <location>
        <begin position="102"/>
        <end position="121"/>
    </location>
</feature>
<accession>A0A344L798</accession>
<gene>
    <name evidence="7" type="ORF">A4R43_16475</name>
</gene>
<keyword evidence="4 5" id="KW-0472">Membrane</keyword>
<dbReference type="Pfam" id="PF13515">
    <property type="entry name" value="FUSC_2"/>
    <property type="match status" value="1"/>
</dbReference>
<protein>
    <recommendedName>
        <fullName evidence="6">Integral membrane bound transporter domain-containing protein</fullName>
    </recommendedName>
</protein>
<evidence type="ECO:0000256" key="2">
    <source>
        <dbReference type="ARBA" id="ARBA00022692"/>
    </source>
</evidence>
<evidence type="ECO:0000313" key="7">
    <source>
        <dbReference type="EMBL" id="AXB43922.1"/>
    </source>
</evidence>
<keyword evidence="3 5" id="KW-1133">Transmembrane helix</keyword>
<keyword evidence="8" id="KW-1185">Reference proteome</keyword>
<reference evidence="7 8" key="1">
    <citation type="submission" date="2016-04" db="EMBL/GenBank/DDBJ databases">
        <title>Complete genome sequence and analysis of deep-sea sediment isolate, Amycolatopsis sp. WP1.</title>
        <authorList>
            <person name="Wang H."/>
            <person name="Chen S."/>
            <person name="Wu Q."/>
        </authorList>
    </citation>
    <scope>NUCLEOTIDE SEQUENCE [LARGE SCALE GENOMIC DNA]</scope>
    <source>
        <strain evidence="7 8">WP1</strain>
    </source>
</reference>
<feature type="transmembrane region" description="Helical" evidence="5">
    <location>
        <begin position="344"/>
        <end position="363"/>
    </location>
</feature>
<name>A0A344L798_9PSEU</name>
<sequence length="576" mass="60086">MKGLALPVLVVVVAGGVAGLGALAGLGPATVLAALTALFCLMAAFGGPLRADLRLLAGFAPALVFGAGVPRLLGEVSDWAAIALLTAVVFVAGLLPALGRRYVTVGLGLGMASVFGYGFQLTGAASAAQVLGAPALAVGVVVVLRLLAGLRDPGKPVREALAELLAGGGSAEQATRLWLGDQPRRWTARVLAQTLRYRAARRVLEERGVVTEEAATEADKLASLVRSRSTSDSGVAAPSLTGPADEWHSRMREALSEIHRAATHRGESTVEIPRGLARRVLADELRGALSWKSAQLRHAVRCALGLFVALAVARLRPGDPLTLSFLMATFAVMQPEWRDSLRKAWQRVAGSAGGAVVLALVLWWLPPSALLPVGLVAMLAGVPVMASRPVLFNGCVVLMSVGVNAANRHLDPAPVLVEYLLLILLAVMIGLLFGFAAVPGVRKPGAPERLATAVADTRALLSRLADTLRGDADPRELASLFRQAARSQQDLLAAEPGSAEPTGPQQESLEQTAEALRGLQTTAVAIALPGPRHASLAEPITELLAGHTPTDTPTDDEQRLLLTSLTTHLTALRSTT</sequence>
<dbReference type="KEGG" id="aab:A4R43_16475"/>
<feature type="transmembrane region" description="Helical" evidence="5">
    <location>
        <begin position="419"/>
        <end position="441"/>
    </location>
</feature>
<dbReference type="InterPro" id="IPR049453">
    <property type="entry name" value="Memb_transporter_dom"/>
</dbReference>
<dbReference type="EMBL" id="CP015163">
    <property type="protein sequence ID" value="AXB43922.1"/>
    <property type="molecule type" value="Genomic_DNA"/>
</dbReference>
<feature type="transmembrane region" description="Helical" evidence="5">
    <location>
        <begin position="79"/>
        <end position="95"/>
    </location>
</feature>
<dbReference type="RefSeq" id="WP_113693160.1">
    <property type="nucleotide sequence ID" value="NZ_CP015163.1"/>
</dbReference>
<dbReference type="OrthoDB" id="5143280at2"/>
<evidence type="ECO:0000256" key="5">
    <source>
        <dbReference type="SAM" id="Phobius"/>
    </source>
</evidence>